<dbReference type="SUPFAM" id="SSF50156">
    <property type="entry name" value="PDZ domain-like"/>
    <property type="match status" value="1"/>
</dbReference>
<reference evidence="8 9" key="1">
    <citation type="submission" date="2018-04" db="EMBL/GenBank/DDBJ databases">
        <title>Genomic Encyclopedia of Type Strains, Phase IV (KMG-IV): sequencing the most valuable type-strain genomes for metagenomic binning, comparative biology and taxonomic classification.</title>
        <authorList>
            <person name="Goeker M."/>
        </authorList>
    </citation>
    <scope>NUCLEOTIDE SEQUENCE [LARGE SCALE GENOMIC DNA]</scope>
    <source>
        <strain evidence="8 9">DSM 28520</strain>
    </source>
</reference>
<dbReference type="GO" id="GO:0007165">
    <property type="term" value="P:signal transduction"/>
    <property type="evidence" value="ECO:0007669"/>
    <property type="project" value="TreeGrafter"/>
</dbReference>
<evidence type="ECO:0000256" key="2">
    <source>
        <dbReference type="ARBA" id="ARBA00022670"/>
    </source>
</evidence>
<dbReference type="GO" id="GO:0008236">
    <property type="term" value="F:serine-type peptidase activity"/>
    <property type="evidence" value="ECO:0007669"/>
    <property type="project" value="UniProtKB-KW"/>
</dbReference>
<keyword evidence="2 5" id="KW-0645">Protease</keyword>
<evidence type="ECO:0000256" key="6">
    <source>
        <dbReference type="SAM" id="SignalP"/>
    </source>
</evidence>
<feature type="chain" id="PRO_5015756817" evidence="6">
    <location>
        <begin position="21"/>
        <end position="534"/>
    </location>
</feature>
<evidence type="ECO:0000256" key="5">
    <source>
        <dbReference type="RuleBase" id="RU004404"/>
    </source>
</evidence>
<dbReference type="Pfam" id="PF03572">
    <property type="entry name" value="Peptidase_S41"/>
    <property type="match status" value="1"/>
</dbReference>
<dbReference type="SMART" id="SM00228">
    <property type="entry name" value="PDZ"/>
    <property type="match status" value="1"/>
</dbReference>
<gene>
    <name evidence="8" type="ORF">C7382_101118</name>
</gene>
<dbReference type="Pfam" id="PF22694">
    <property type="entry name" value="CtpB_N-like"/>
    <property type="match status" value="1"/>
</dbReference>
<dbReference type="GeneID" id="94549821"/>
<dbReference type="InterPro" id="IPR004447">
    <property type="entry name" value="Peptidase_S41A"/>
</dbReference>
<evidence type="ECO:0000313" key="8">
    <source>
        <dbReference type="EMBL" id="PVZ15187.1"/>
    </source>
</evidence>
<name>A0A2U1FSM8_9PORP</name>
<dbReference type="GO" id="GO:0006508">
    <property type="term" value="P:proteolysis"/>
    <property type="evidence" value="ECO:0007669"/>
    <property type="project" value="UniProtKB-KW"/>
</dbReference>
<keyword evidence="4 5" id="KW-0720">Serine protease</keyword>
<dbReference type="Proteomes" id="UP000245462">
    <property type="component" value="Unassembled WGS sequence"/>
</dbReference>
<evidence type="ECO:0000256" key="4">
    <source>
        <dbReference type="ARBA" id="ARBA00022825"/>
    </source>
</evidence>
<dbReference type="InterPro" id="IPR005151">
    <property type="entry name" value="Tail-specific_protease"/>
</dbReference>
<sequence length="534" mass="60285">MNKAIKLIILLLMTTAAASAQKLSRELQQSLSKMEMAAYAISSLYVDSVNNDKLAEYAIRGILNELDPHSLYTDAKETKSELEPLNAGFDGIGVQFNMLTDTVYVVQVIAGGPSEKAGLLAGDRIISVNDTIIAGVKMRTNDVMKRLRGPRDSKVRLGVRRGSDSLNFTVQRGLIPVHSREACYMVDDRTGYIRLSRFARTTYDEFAEGIAHLRAAGMQRLVLDLRFNGGGILDQAVQMAGTFLPKGSTVLTVRNNRSPQMSDRMDAPSDNLLPKDMPLVILVNEFSASASEILVGAIQDWDRGVVIGRRTFGKGLVQRPLPLQDGSMIRLTVARYYTPSGRSIQKPYAKGNFKAYEEEILDRFKRGESIHSDSIRFPDSLRYKTLVTHRTVYGGGGVMPDLFVPTDSALFNRLHREMLNRGVFNRAVHKYVDANRKQLKERYPDRQSYASFRVPSELTEMLKPLAEAEKIVWDDQLFADARDLIERQLHAYIARDVLGEDDFFYFFNRMDKEYLRALSLLDDPDEYRRLLGLE</sequence>
<dbReference type="OrthoDB" id="9812068at2"/>
<proteinExistence type="inferred from homology"/>
<dbReference type="PANTHER" id="PTHR32060">
    <property type="entry name" value="TAIL-SPECIFIC PROTEASE"/>
    <property type="match status" value="1"/>
</dbReference>
<dbReference type="InterPro" id="IPR029045">
    <property type="entry name" value="ClpP/crotonase-like_dom_sf"/>
</dbReference>
<dbReference type="PANTHER" id="PTHR32060:SF30">
    <property type="entry name" value="CARBOXY-TERMINAL PROCESSING PROTEASE CTPA"/>
    <property type="match status" value="1"/>
</dbReference>
<organism evidence="8 9">
    <name type="scientific">Porphyromonas loveana</name>
    <dbReference type="NCBI Taxonomy" id="1884669"/>
    <lineage>
        <taxon>Bacteria</taxon>
        <taxon>Pseudomonadati</taxon>
        <taxon>Bacteroidota</taxon>
        <taxon>Bacteroidia</taxon>
        <taxon>Bacteroidales</taxon>
        <taxon>Porphyromonadaceae</taxon>
        <taxon>Porphyromonas</taxon>
    </lineage>
</organism>
<dbReference type="GO" id="GO:0004175">
    <property type="term" value="F:endopeptidase activity"/>
    <property type="evidence" value="ECO:0007669"/>
    <property type="project" value="TreeGrafter"/>
</dbReference>
<dbReference type="SUPFAM" id="SSF52096">
    <property type="entry name" value="ClpP/crotonase"/>
    <property type="match status" value="1"/>
</dbReference>
<dbReference type="PROSITE" id="PS50106">
    <property type="entry name" value="PDZ"/>
    <property type="match status" value="1"/>
</dbReference>
<dbReference type="SMART" id="SM00245">
    <property type="entry name" value="TSPc"/>
    <property type="match status" value="1"/>
</dbReference>
<dbReference type="Pfam" id="PF13180">
    <property type="entry name" value="PDZ_2"/>
    <property type="match status" value="1"/>
</dbReference>
<evidence type="ECO:0000313" key="9">
    <source>
        <dbReference type="Proteomes" id="UP000245462"/>
    </source>
</evidence>
<dbReference type="Gene3D" id="3.30.750.44">
    <property type="match status" value="1"/>
</dbReference>
<keyword evidence="6" id="KW-0732">Signal</keyword>
<dbReference type="GO" id="GO:0030288">
    <property type="term" value="C:outer membrane-bounded periplasmic space"/>
    <property type="evidence" value="ECO:0007669"/>
    <property type="project" value="TreeGrafter"/>
</dbReference>
<dbReference type="Gene3D" id="3.90.226.10">
    <property type="entry name" value="2-enoyl-CoA Hydratase, Chain A, domain 1"/>
    <property type="match status" value="1"/>
</dbReference>
<feature type="signal peptide" evidence="6">
    <location>
        <begin position="1"/>
        <end position="20"/>
    </location>
</feature>
<keyword evidence="3 5" id="KW-0378">Hydrolase</keyword>
<keyword evidence="9" id="KW-1185">Reference proteome</keyword>
<dbReference type="AlphaFoldDB" id="A0A2U1FSM8"/>
<comment type="caution">
    <text evidence="8">The sequence shown here is derived from an EMBL/GenBank/DDBJ whole genome shotgun (WGS) entry which is preliminary data.</text>
</comment>
<feature type="domain" description="PDZ" evidence="7">
    <location>
        <begin position="79"/>
        <end position="163"/>
    </location>
</feature>
<dbReference type="RefSeq" id="WP_116678451.1">
    <property type="nucleotide sequence ID" value="NZ_JBGXZY010000035.1"/>
</dbReference>
<comment type="similarity">
    <text evidence="1 5">Belongs to the peptidase S41A family.</text>
</comment>
<dbReference type="InterPro" id="IPR036034">
    <property type="entry name" value="PDZ_sf"/>
</dbReference>
<accession>A0A2U1FSM8</accession>
<dbReference type="CDD" id="cd06782">
    <property type="entry name" value="cpPDZ_CPP-like"/>
    <property type="match status" value="1"/>
</dbReference>
<dbReference type="NCBIfam" id="TIGR00225">
    <property type="entry name" value="prc"/>
    <property type="match status" value="1"/>
</dbReference>
<dbReference type="EMBL" id="QEKY01000001">
    <property type="protein sequence ID" value="PVZ15187.1"/>
    <property type="molecule type" value="Genomic_DNA"/>
</dbReference>
<dbReference type="CDD" id="cd07560">
    <property type="entry name" value="Peptidase_S41_CPP"/>
    <property type="match status" value="1"/>
</dbReference>
<dbReference type="Gene3D" id="2.30.42.10">
    <property type="match status" value="1"/>
</dbReference>
<dbReference type="InterPro" id="IPR001478">
    <property type="entry name" value="PDZ"/>
</dbReference>
<dbReference type="InterPro" id="IPR055210">
    <property type="entry name" value="CtpA/B_N"/>
</dbReference>
<evidence type="ECO:0000256" key="1">
    <source>
        <dbReference type="ARBA" id="ARBA00009179"/>
    </source>
</evidence>
<evidence type="ECO:0000256" key="3">
    <source>
        <dbReference type="ARBA" id="ARBA00022801"/>
    </source>
</evidence>
<evidence type="ECO:0000259" key="7">
    <source>
        <dbReference type="PROSITE" id="PS50106"/>
    </source>
</evidence>
<protein>
    <submittedName>
        <fullName evidence="8">S41A family C-terminal processing peptidase-3</fullName>
    </submittedName>
</protein>